<dbReference type="InterPro" id="IPR050091">
    <property type="entry name" value="PKS_NRPS_Biosynth_Enz"/>
</dbReference>
<keyword evidence="1" id="KW-0596">Phosphopantetheine</keyword>
<evidence type="ECO:0000256" key="1">
    <source>
        <dbReference type="ARBA" id="ARBA00022450"/>
    </source>
</evidence>
<feature type="region of interest" description="Disordered" evidence="5">
    <location>
        <begin position="1616"/>
        <end position="1662"/>
    </location>
</feature>
<dbReference type="SMART" id="SM00825">
    <property type="entry name" value="PKS_KS"/>
    <property type="match status" value="1"/>
</dbReference>
<evidence type="ECO:0000256" key="4">
    <source>
        <dbReference type="PROSITE-ProRule" id="PRU01363"/>
    </source>
</evidence>
<dbReference type="Pfam" id="PF21089">
    <property type="entry name" value="PKS_DH_N"/>
    <property type="match status" value="1"/>
</dbReference>
<dbReference type="SUPFAM" id="SSF55048">
    <property type="entry name" value="Probable ACP-binding domain of malonyl-CoA ACP transacylase"/>
    <property type="match status" value="1"/>
</dbReference>
<sequence>MPPIEETKHANVFLFGDLTTPFESDLRQLLHCKNNALLQSFFERVNLAYRREFAQLSVEQQEWLPRFTDLVDLMSNFEGLVGASALRCSLLCVYQIGRFIRSDASLSATTCYLIGVCTGTFATAAVSASRTLAELVSAGVEAALAAFRTGLYALKVQRDLEPVSVEGVQPWSFLVNLTESQAEECVASFSANARLPSHLQPYVSAVSPSAVTLSGPPRSTKRLFDSGEIKAHPISIHAPYHASHLYDAEDVDEICGQLRNGELKDRQQHVPMLSIATGARIDGEDLHSLLRRAIQEALCEQVRWDKLCPSVRACLAKRPTFTSCVVHPVASNAGNLLCGALQRDSRLQVTMSSALNCKVERTHTEPAPGKFQDAKIAIIGFSGRFPEAASNEELWELLQAARDCHREIPKDRFDWEAHYDAQGKQKNRSRVKFGCFINDPGVFDTRFFNLSPREAENTDPAQRLALMCTYEAIEMAGLVPDTTPSTQRDRIGVFFGVTSDDWREVNSGQDIDTYFIPGGNRAFVPGRISYFFRFSGPSVSVDTACSSSFAAISTACNALWQGDCDSAVAGGTNVLTNPDNFTGLDRGHFLSATGNCNPFDDSANGYCRADAVGAVILKRLDDALSDGDPIFGVIAGCNTNHCGQTVSITRPHEGDQLSLFKRMLRQSNTDPADVSYVEMHGTGTQAGDAAEMRSVLAAFAPDHRRSAETSRPLHLGAIKANVGHAESASGVTALIKVLMMMQHSKIPPQRINGVRNHGYPDDLTARNVHIAMKTTPWRREDCPSGSRRAFLNNFSAAGGNTAVLLEDAPLIKSVGDVKGGKKKDARDVWVVAVTAKTLKALGANMSAFVAHLSGLPDTHLPALSYTTTARRSHHKFRVLVSGSSIAAIQSALRRRTEAAITPIKGVPPKVAFVFTGQGTLYAKIATQFFHHVPSFRSDLIRFGRIARRHGFPTFLPLVSGEVEQVDAQDLDPVLAHLVVTCVQMALAHLFTLWVGVPSCVTGHSLGEYAALYTANVISASDTIYLVGSRARLLTKYCSKGTHSMLAVKAPCSVVSPELEGTSCAIACANSPVSTTISGPKQQLESLATLLKYKNLDVVHLDVPYAFHSTQVDPILAEFNTLASVVHYDKPTIPYLSPRLAVAVTGAGVLDANYLTRAARECVNFQGAIENARDSGLASDSTIWLEMGIHPACSGMIKQTIGSHATTAPTLRKDGHTWKVLASSLETLYLAGVNIDWSEFHRGFEAAQCVLPLPSYKWDLSNYWIQYRHNFCLTKGDDPASFAPQTPAVSAASLVTPSLSSSVHRILEESVTSNTSTLVVESDLHDPRLAPIIKGHQVNTAMLCPSSLYADMALTVAKRMLESSEVDHENAGLDCGTMNVQRPLILQPTVTTQLLRVSAKAEWSDEQILLEFFSVNAQGRKISDHASCKIKITKKQDWLNVWKRNAYLITSRITSLHDAVDQGEAHKLKRGLAYKLFASLVDYADDYQGMQQVVLDSESLEATAEVKFQVGDQGFNWNPCWIDSLGHIAGFIMNGNDNTYSKDQVFINHGWDAMRCGKPVKSDRLYTTYCRMQLESGTMYVGNTYIFDDLELIAIFEGVRFQGVNRSVLDHLLPGNARPAQVKRPSTTSQVTAPKSVAVDSAPKQTPIASRAEAPMTPPDTPPDNTSQIMKIILEEAQISENELDLEAEFADLGVDSLLSLTIVSRLQDELGIEVPTSAFMTHTTIKAFVCHIGGEPSLDSALGPSTASTPSSAGEQDGDYLTDATSSDDEISKLGNIPKVEDDGSCFNANELPHASSVLLQGSSKSAKHTLFLFPDGAGSATSYHALGNISPDVVVYGLNCPWLKTPQDLKCSLEQYVTKFLVEVRRRQPSGPYNFGGMSAGGILAYEAVQQLHQMGDKVDKLILLDTPDPVGLENPNQRLYDFLDSMGMFGLAGKTAPTWLRPHFDAFLKLLDAYSVKCFAGSDVPMTHIVYARDGMCKHESDPRPEIRPDDPREMLWLLNNRTDFSGAGWRSLLGKENLRISVLDDVNHYTILQAGPKMQELSARIARAFGA</sequence>
<dbReference type="Pfam" id="PF22621">
    <property type="entry name" value="CurL-like_PKS_C"/>
    <property type="match status" value="1"/>
</dbReference>
<dbReference type="Gene3D" id="3.40.50.1820">
    <property type="entry name" value="alpha/beta hydrolase"/>
    <property type="match status" value="1"/>
</dbReference>
<protein>
    <submittedName>
        <fullName evidence="9">Conidial yellow pigment biosynthesis polyketide synthase</fullName>
    </submittedName>
</protein>
<dbReference type="InterPro" id="IPR014031">
    <property type="entry name" value="Ketoacyl_synth_C"/>
</dbReference>
<dbReference type="InterPro" id="IPR014030">
    <property type="entry name" value="Ketoacyl_synth_N"/>
</dbReference>
<proteinExistence type="predicted"/>
<feature type="region of interest" description="Disordered" evidence="5">
    <location>
        <begin position="1740"/>
        <end position="1775"/>
    </location>
</feature>
<dbReference type="InterPro" id="IPR020841">
    <property type="entry name" value="PKS_Beta-ketoAc_synthase_dom"/>
</dbReference>
<evidence type="ECO:0000259" key="8">
    <source>
        <dbReference type="PROSITE" id="PS52019"/>
    </source>
</evidence>
<dbReference type="InterPro" id="IPR014043">
    <property type="entry name" value="Acyl_transferase_dom"/>
</dbReference>
<dbReference type="PANTHER" id="PTHR43775">
    <property type="entry name" value="FATTY ACID SYNTHASE"/>
    <property type="match status" value="1"/>
</dbReference>
<dbReference type="GO" id="GO:0004315">
    <property type="term" value="F:3-oxoacyl-[acyl-carrier-protein] synthase activity"/>
    <property type="evidence" value="ECO:0007669"/>
    <property type="project" value="InterPro"/>
</dbReference>
<dbReference type="PANTHER" id="PTHR43775:SF45">
    <property type="entry name" value="CONIDIAL PIGMENT POLYKETIDE SYNTHASE ALB1"/>
    <property type="match status" value="1"/>
</dbReference>
<feature type="region of interest" description="C-terminal hotdog fold" evidence="4">
    <location>
        <begin position="1464"/>
        <end position="1609"/>
    </location>
</feature>
<dbReference type="GO" id="GO:0004312">
    <property type="term" value="F:fatty acid synthase activity"/>
    <property type="evidence" value="ECO:0007669"/>
    <property type="project" value="TreeGrafter"/>
</dbReference>
<dbReference type="Pfam" id="PF16073">
    <property type="entry name" value="SAT"/>
    <property type="match status" value="1"/>
</dbReference>
<keyword evidence="3" id="KW-0808">Transferase</keyword>
<dbReference type="InterPro" id="IPR042104">
    <property type="entry name" value="PKS_dehydratase_sf"/>
</dbReference>
<dbReference type="Pfam" id="PF02801">
    <property type="entry name" value="Ketoacyl-synt_C"/>
    <property type="match status" value="1"/>
</dbReference>
<dbReference type="InterPro" id="IPR016039">
    <property type="entry name" value="Thiolase-like"/>
</dbReference>
<dbReference type="EMBL" id="MU006223">
    <property type="protein sequence ID" value="KAF2827801.1"/>
    <property type="molecule type" value="Genomic_DNA"/>
</dbReference>
<dbReference type="Proteomes" id="UP000799424">
    <property type="component" value="Unassembled WGS sequence"/>
</dbReference>
<dbReference type="SUPFAM" id="SSF53474">
    <property type="entry name" value="alpha/beta-Hydrolases"/>
    <property type="match status" value="1"/>
</dbReference>
<dbReference type="GO" id="GO:0044550">
    <property type="term" value="P:secondary metabolite biosynthetic process"/>
    <property type="evidence" value="ECO:0007669"/>
    <property type="project" value="TreeGrafter"/>
</dbReference>
<dbReference type="SMART" id="SM00823">
    <property type="entry name" value="PKS_PP"/>
    <property type="match status" value="1"/>
</dbReference>
<feature type="domain" description="Carrier" evidence="6">
    <location>
        <begin position="1659"/>
        <end position="1736"/>
    </location>
</feature>
<dbReference type="InterPro" id="IPR049900">
    <property type="entry name" value="PKS_mFAS_DH"/>
</dbReference>
<dbReference type="Gene3D" id="3.10.129.110">
    <property type="entry name" value="Polyketide synthase dehydratase"/>
    <property type="match status" value="1"/>
</dbReference>
<accession>A0A6A7A3D3</accession>
<feature type="domain" description="Ketosynthase family 3 (KS3)" evidence="7">
    <location>
        <begin position="373"/>
        <end position="807"/>
    </location>
</feature>
<feature type="active site" description="Proton donor; for dehydratase activity" evidence="4">
    <location>
        <position position="1522"/>
    </location>
</feature>
<dbReference type="Pfam" id="PF00550">
    <property type="entry name" value="PP-binding"/>
    <property type="match status" value="1"/>
</dbReference>
<dbReference type="GO" id="GO:0006633">
    <property type="term" value="P:fatty acid biosynthetic process"/>
    <property type="evidence" value="ECO:0007669"/>
    <property type="project" value="InterPro"/>
</dbReference>
<feature type="region of interest" description="N-terminal hotdog fold" evidence="4">
    <location>
        <begin position="1303"/>
        <end position="1436"/>
    </location>
</feature>
<dbReference type="InterPro" id="IPR016035">
    <property type="entry name" value="Acyl_Trfase/lysoPLipase"/>
</dbReference>
<dbReference type="InterPro" id="IPR001031">
    <property type="entry name" value="Thioesterase"/>
</dbReference>
<feature type="active site" description="Proton acceptor; for dehydratase activity" evidence="4">
    <location>
        <position position="1335"/>
    </location>
</feature>
<dbReference type="InterPro" id="IPR032088">
    <property type="entry name" value="SAT"/>
</dbReference>
<dbReference type="PROSITE" id="PS00012">
    <property type="entry name" value="PHOSPHOPANTETHEINE"/>
    <property type="match status" value="1"/>
</dbReference>
<dbReference type="SUPFAM" id="SSF53901">
    <property type="entry name" value="Thiolase-like"/>
    <property type="match status" value="1"/>
</dbReference>
<dbReference type="PROSITE" id="PS00606">
    <property type="entry name" value="KS3_1"/>
    <property type="match status" value="1"/>
</dbReference>
<dbReference type="PROSITE" id="PS52004">
    <property type="entry name" value="KS3_2"/>
    <property type="match status" value="1"/>
</dbReference>
<evidence type="ECO:0000256" key="5">
    <source>
        <dbReference type="SAM" id="MobiDB-lite"/>
    </source>
</evidence>
<dbReference type="Gene3D" id="3.30.70.3290">
    <property type="match status" value="1"/>
</dbReference>
<reference evidence="9" key="1">
    <citation type="journal article" date="2020" name="Stud. Mycol.">
        <title>101 Dothideomycetes genomes: a test case for predicting lifestyles and emergence of pathogens.</title>
        <authorList>
            <person name="Haridas S."/>
            <person name="Albert R."/>
            <person name="Binder M."/>
            <person name="Bloem J."/>
            <person name="Labutti K."/>
            <person name="Salamov A."/>
            <person name="Andreopoulos B."/>
            <person name="Baker S."/>
            <person name="Barry K."/>
            <person name="Bills G."/>
            <person name="Bluhm B."/>
            <person name="Cannon C."/>
            <person name="Castanera R."/>
            <person name="Culley D."/>
            <person name="Daum C."/>
            <person name="Ezra D."/>
            <person name="Gonzalez J."/>
            <person name="Henrissat B."/>
            <person name="Kuo A."/>
            <person name="Liang C."/>
            <person name="Lipzen A."/>
            <person name="Lutzoni F."/>
            <person name="Magnuson J."/>
            <person name="Mondo S."/>
            <person name="Nolan M."/>
            <person name="Ohm R."/>
            <person name="Pangilinan J."/>
            <person name="Park H.-J."/>
            <person name="Ramirez L."/>
            <person name="Alfaro M."/>
            <person name="Sun H."/>
            <person name="Tritt A."/>
            <person name="Yoshinaga Y."/>
            <person name="Zwiers L.-H."/>
            <person name="Turgeon B."/>
            <person name="Goodwin S."/>
            <person name="Spatafora J."/>
            <person name="Crous P."/>
            <person name="Grigoriev I."/>
        </authorList>
    </citation>
    <scope>NUCLEOTIDE SEQUENCE</scope>
    <source>
        <strain evidence="9">CBS 113818</strain>
    </source>
</reference>
<feature type="domain" description="PKS/mFAS DH" evidence="8">
    <location>
        <begin position="1303"/>
        <end position="1609"/>
    </location>
</feature>
<dbReference type="InterPro" id="IPR036736">
    <property type="entry name" value="ACP-like_sf"/>
</dbReference>
<keyword evidence="10" id="KW-1185">Reference proteome</keyword>
<dbReference type="SMART" id="SM00827">
    <property type="entry name" value="PKS_AT"/>
    <property type="match status" value="1"/>
</dbReference>
<dbReference type="Pfam" id="PF00109">
    <property type="entry name" value="ketoacyl-synt"/>
    <property type="match status" value="1"/>
</dbReference>
<dbReference type="InterPro" id="IPR006162">
    <property type="entry name" value="Ppantetheine_attach_site"/>
</dbReference>
<dbReference type="PROSITE" id="PS50075">
    <property type="entry name" value="CARRIER"/>
    <property type="match status" value="1"/>
</dbReference>
<evidence type="ECO:0000259" key="6">
    <source>
        <dbReference type="PROSITE" id="PS50075"/>
    </source>
</evidence>
<dbReference type="InterPro" id="IPR030918">
    <property type="entry name" value="PT_fungal_PKS"/>
</dbReference>
<evidence type="ECO:0000256" key="3">
    <source>
        <dbReference type="ARBA" id="ARBA00022679"/>
    </source>
</evidence>
<feature type="compositionally biased region" description="Polar residues" evidence="5">
    <location>
        <begin position="1623"/>
        <end position="1632"/>
    </location>
</feature>
<dbReference type="Gene3D" id="1.10.1200.10">
    <property type="entry name" value="ACP-like"/>
    <property type="match status" value="1"/>
</dbReference>
<gene>
    <name evidence="9" type="ORF">CC86DRAFT_347586</name>
</gene>
<evidence type="ECO:0000313" key="9">
    <source>
        <dbReference type="EMBL" id="KAF2827801.1"/>
    </source>
</evidence>
<dbReference type="Gene3D" id="3.40.366.10">
    <property type="entry name" value="Malonyl-Coenzyme A Acyl Carrier Protein, domain 2"/>
    <property type="match status" value="3"/>
</dbReference>
<evidence type="ECO:0000256" key="2">
    <source>
        <dbReference type="ARBA" id="ARBA00022553"/>
    </source>
</evidence>
<dbReference type="SUPFAM" id="SSF52151">
    <property type="entry name" value="FabD/lysophospholipase-like"/>
    <property type="match status" value="1"/>
</dbReference>
<dbReference type="Gene3D" id="3.40.47.10">
    <property type="match status" value="1"/>
</dbReference>
<dbReference type="FunFam" id="3.10.129.110:FF:000001">
    <property type="entry name" value="Sterigmatocystin biosynthesis polyketide synthase"/>
    <property type="match status" value="1"/>
</dbReference>
<dbReference type="Pfam" id="PF00698">
    <property type="entry name" value="Acyl_transf_1"/>
    <property type="match status" value="1"/>
</dbReference>
<dbReference type="CDD" id="cd00833">
    <property type="entry name" value="PKS"/>
    <property type="match status" value="1"/>
</dbReference>
<organism evidence="9 10">
    <name type="scientific">Ophiobolus disseminans</name>
    <dbReference type="NCBI Taxonomy" id="1469910"/>
    <lineage>
        <taxon>Eukaryota</taxon>
        <taxon>Fungi</taxon>
        <taxon>Dikarya</taxon>
        <taxon>Ascomycota</taxon>
        <taxon>Pezizomycotina</taxon>
        <taxon>Dothideomycetes</taxon>
        <taxon>Pleosporomycetidae</taxon>
        <taxon>Pleosporales</taxon>
        <taxon>Pleosporineae</taxon>
        <taxon>Phaeosphaeriaceae</taxon>
        <taxon>Ophiobolus</taxon>
    </lineage>
</organism>
<evidence type="ECO:0000259" key="7">
    <source>
        <dbReference type="PROSITE" id="PS52004"/>
    </source>
</evidence>
<dbReference type="InterPro" id="IPR018201">
    <property type="entry name" value="Ketoacyl_synth_AS"/>
</dbReference>
<dbReference type="Pfam" id="PF00975">
    <property type="entry name" value="Thioesterase"/>
    <property type="match status" value="1"/>
</dbReference>
<keyword evidence="2" id="KW-0597">Phosphoprotein</keyword>
<dbReference type="SMART" id="SM01294">
    <property type="entry name" value="PKS_PP_betabranch"/>
    <property type="match status" value="1"/>
</dbReference>
<feature type="compositionally biased region" description="Polar residues" evidence="5">
    <location>
        <begin position="1743"/>
        <end position="1754"/>
    </location>
</feature>
<dbReference type="InterPro" id="IPR049552">
    <property type="entry name" value="PKS_DH_N"/>
</dbReference>
<dbReference type="InterPro" id="IPR029058">
    <property type="entry name" value="AB_hydrolase_fold"/>
</dbReference>
<dbReference type="PROSITE" id="PS52019">
    <property type="entry name" value="PKS_MFAS_DH"/>
    <property type="match status" value="1"/>
</dbReference>
<dbReference type="GO" id="GO:0031177">
    <property type="term" value="F:phosphopantetheine binding"/>
    <property type="evidence" value="ECO:0007669"/>
    <property type="project" value="InterPro"/>
</dbReference>
<dbReference type="OrthoDB" id="329835at2759"/>
<dbReference type="InterPro" id="IPR016036">
    <property type="entry name" value="Malonyl_transacylase_ACP-bd"/>
</dbReference>
<dbReference type="NCBIfam" id="TIGR04532">
    <property type="entry name" value="PT_fungal_PKS"/>
    <property type="match status" value="1"/>
</dbReference>
<dbReference type="InterPro" id="IPR001227">
    <property type="entry name" value="Ac_transferase_dom_sf"/>
</dbReference>
<dbReference type="SUPFAM" id="SSF47336">
    <property type="entry name" value="ACP-like"/>
    <property type="match status" value="1"/>
</dbReference>
<dbReference type="InterPro" id="IPR009081">
    <property type="entry name" value="PP-bd_ACP"/>
</dbReference>
<name>A0A6A7A3D3_9PLEO</name>
<dbReference type="InterPro" id="IPR020806">
    <property type="entry name" value="PKS_PP-bd"/>
</dbReference>
<evidence type="ECO:0000313" key="10">
    <source>
        <dbReference type="Proteomes" id="UP000799424"/>
    </source>
</evidence>